<accession>A0ABV8FLF1</accession>
<dbReference type="SUPFAM" id="SSF46689">
    <property type="entry name" value="Homeodomain-like"/>
    <property type="match status" value="1"/>
</dbReference>
<keyword evidence="2" id="KW-0238">DNA-binding</keyword>
<feature type="domain" description="MftR C-terminal" evidence="5">
    <location>
        <begin position="85"/>
        <end position="189"/>
    </location>
</feature>
<evidence type="ECO:0000256" key="3">
    <source>
        <dbReference type="ARBA" id="ARBA00023163"/>
    </source>
</evidence>
<dbReference type="Pfam" id="PF00440">
    <property type="entry name" value="TetR_N"/>
    <property type="match status" value="1"/>
</dbReference>
<dbReference type="PANTHER" id="PTHR30055">
    <property type="entry name" value="HTH-TYPE TRANSCRIPTIONAL REGULATOR RUTR"/>
    <property type="match status" value="1"/>
</dbReference>
<gene>
    <name evidence="6" type="ORF">ACFOVU_09755</name>
</gene>
<evidence type="ECO:0000259" key="5">
    <source>
        <dbReference type="Pfam" id="PF17754"/>
    </source>
</evidence>
<feature type="domain" description="HTH tetR-type" evidence="4">
    <location>
        <begin position="27"/>
        <end position="62"/>
    </location>
</feature>
<dbReference type="InterPro" id="IPR001647">
    <property type="entry name" value="HTH_TetR"/>
</dbReference>
<dbReference type="PANTHER" id="PTHR30055:SF234">
    <property type="entry name" value="HTH-TYPE TRANSCRIPTIONAL REGULATOR BETI"/>
    <property type="match status" value="1"/>
</dbReference>
<dbReference type="InterPro" id="IPR050109">
    <property type="entry name" value="HTH-type_TetR-like_transc_reg"/>
</dbReference>
<dbReference type="RefSeq" id="WP_378532034.1">
    <property type="nucleotide sequence ID" value="NZ_JBHSBH010000007.1"/>
</dbReference>
<keyword evidence="3" id="KW-0804">Transcription</keyword>
<dbReference type="InterPro" id="IPR009057">
    <property type="entry name" value="Homeodomain-like_sf"/>
</dbReference>
<proteinExistence type="predicted"/>
<evidence type="ECO:0000259" key="4">
    <source>
        <dbReference type="Pfam" id="PF00440"/>
    </source>
</evidence>
<name>A0ABV8FLF1_9ACTN</name>
<dbReference type="InterPro" id="IPR023772">
    <property type="entry name" value="DNA-bd_HTH_TetR-type_CS"/>
</dbReference>
<dbReference type="Proteomes" id="UP001595847">
    <property type="component" value="Unassembled WGS sequence"/>
</dbReference>
<protein>
    <submittedName>
        <fullName evidence="6">TetR family transcriptional regulator</fullName>
    </submittedName>
</protein>
<evidence type="ECO:0000256" key="2">
    <source>
        <dbReference type="ARBA" id="ARBA00023125"/>
    </source>
</evidence>
<dbReference type="Gene3D" id="1.10.10.60">
    <property type="entry name" value="Homeodomain-like"/>
    <property type="match status" value="1"/>
</dbReference>
<organism evidence="6 7">
    <name type="scientific">Nocardiopsis sediminis</name>
    <dbReference type="NCBI Taxonomy" id="1778267"/>
    <lineage>
        <taxon>Bacteria</taxon>
        <taxon>Bacillati</taxon>
        <taxon>Actinomycetota</taxon>
        <taxon>Actinomycetes</taxon>
        <taxon>Streptosporangiales</taxon>
        <taxon>Nocardiopsidaceae</taxon>
        <taxon>Nocardiopsis</taxon>
    </lineage>
</organism>
<dbReference type="Gene3D" id="1.10.357.10">
    <property type="entry name" value="Tetracycline Repressor, domain 2"/>
    <property type="match status" value="1"/>
</dbReference>
<dbReference type="PROSITE" id="PS01081">
    <property type="entry name" value="HTH_TETR_1"/>
    <property type="match status" value="1"/>
</dbReference>
<sequence length="207" mass="21642">MAGPTSRRGRPPLADPGLMRERAIGILLRDGYPNVTMTRLATDLGVSLRTLHRYFPTKSDIVWGGTEGSLDALRRHLGAADPHATILEAITEAVIGVFSEDSDEPSLSQVRIRAIATTAEAGSSRPDTYAGWLDETAAFIARRTGRSAHEIGVRSAAAAIQAAISEALAIWAEDDGGESPAEAVAKALSGFGLLTAPADTGPIRTGG</sequence>
<evidence type="ECO:0000256" key="1">
    <source>
        <dbReference type="ARBA" id="ARBA00023015"/>
    </source>
</evidence>
<evidence type="ECO:0000313" key="6">
    <source>
        <dbReference type="EMBL" id="MFC3996199.1"/>
    </source>
</evidence>
<dbReference type="Pfam" id="PF17754">
    <property type="entry name" value="TetR_C_14"/>
    <property type="match status" value="1"/>
</dbReference>
<dbReference type="EMBL" id="JBHSBH010000007">
    <property type="protein sequence ID" value="MFC3996199.1"/>
    <property type="molecule type" value="Genomic_DNA"/>
</dbReference>
<reference evidence="7" key="1">
    <citation type="journal article" date="2019" name="Int. J. Syst. Evol. Microbiol.">
        <title>The Global Catalogue of Microorganisms (GCM) 10K type strain sequencing project: providing services to taxonomists for standard genome sequencing and annotation.</title>
        <authorList>
            <consortium name="The Broad Institute Genomics Platform"/>
            <consortium name="The Broad Institute Genome Sequencing Center for Infectious Disease"/>
            <person name="Wu L."/>
            <person name="Ma J."/>
        </authorList>
    </citation>
    <scope>NUCLEOTIDE SEQUENCE [LARGE SCALE GENOMIC DNA]</scope>
    <source>
        <strain evidence="7">TBRC 1826</strain>
    </source>
</reference>
<dbReference type="InterPro" id="IPR041347">
    <property type="entry name" value="MftR_C"/>
</dbReference>
<evidence type="ECO:0000313" key="7">
    <source>
        <dbReference type="Proteomes" id="UP001595847"/>
    </source>
</evidence>
<keyword evidence="7" id="KW-1185">Reference proteome</keyword>
<comment type="caution">
    <text evidence="6">The sequence shown here is derived from an EMBL/GenBank/DDBJ whole genome shotgun (WGS) entry which is preliminary data.</text>
</comment>
<keyword evidence="1" id="KW-0805">Transcription regulation</keyword>